<dbReference type="SUPFAM" id="SSF56300">
    <property type="entry name" value="Metallo-dependent phosphatases"/>
    <property type="match status" value="1"/>
</dbReference>
<organism evidence="1">
    <name type="scientific">freshwater metagenome</name>
    <dbReference type="NCBI Taxonomy" id="449393"/>
    <lineage>
        <taxon>unclassified sequences</taxon>
        <taxon>metagenomes</taxon>
        <taxon>ecological metagenomes</taxon>
    </lineage>
</organism>
<dbReference type="GO" id="GO:0046872">
    <property type="term" value="F:metal ion binding"/>
    <property type="evidence" value="ECO:0007669"/>
    <property type="project" value="UniProtKB-KW"/>
</dbReference>
<proteinExistence type="predicted"/>
<dbReference type="InterPro" id="IPR029052">
    <property type="entry name" value="Metallo-depent_PP-like"/>
</dbReference>
<gene>
    <name evidence="1" type="ORF">UFOPK3444_01410</name>
</gene>
<reference evidence="1" key="1">
    <citation type="submission" date="2020-05" db="EMBL/GenBank/DDBJ databases">
        <authorList>
            <person name="Chiriac C."/>
            <person name="Salcher M."/>
            <person name="Ghai R."/>
            <person name="Kavagutti S V."/>
        </authorList>
    </citation>
    <scope>NUCLEOTIDE SEQUENCE</scope>
</reference>
<dbReference type="PANTHER" id="PTHR34990">
    <property type="entry name" value="UDP-2,3-DIACYLGLUCOSAMINE HYDROLASE-RELATED"/>
    <property type="match status" value="1"/>
</dbReference>
<protein>
    <submittedName>
        <fullName evidence="1">Unannotated protein</fullName>
    </submittedName>
</protein>
<dbReference type="GO" id="GO:0009245">
    <property type="term" value="P:lipid A biosynthetic process"/>
    <property type="evidence" value="ECO:0007669"/>
    <property type="project" value="TreeGrafter"/>
</dbReference>
<dbReference type="GO" id="GO:0008758">
    <property type="term" value="F:UDP-2,3-diacylglucosamine hydrolase activity"/>
    <property type="evidence" value="ECO:0007669"/>
    <property type="project" value="TreeGrafter"/>
</dbReference>
<dbReference type="InterPro" id="IPR043461">
    <property type="entry name" value="LpxH-like"/>
</dbReference>
<accession>A0A6J7EFD2</accession>
<evidence type="ECO:0000313" key="1">
    <source>
        <dbReference type="EMBL" id="CAB4880881.1"/>
    </source>
</evidence>
<dbReference type="AlphaFoldDB" id="A0A6J7EFD2"/>
<dbReference type="GO" id="GO:0016020">
    <property type="term" value="C:membrane"/>
    <property type="evidence" value="ECO:0007669"/>
    <property type="project" value="GOC"/>
</dbReference>
<name>A0A6J7EFD2_9ZZZZ</name>
<dbReference type="EMBL" id="CAFBLU010000033">
    <property type="protein sequence ID" value="CAB4880881.1"/>
    <property type="molecule type" value="Genomic_DNA"/>
</dbReference>
<dbReference type="Gene3D" id="3.60.21.10">
    <property type="match status" value="1"/>
</dbReference>
<sequence>MRTVVISDLHLGGRLGVDILRNSTNRELLKEFITGADRLVLLGDTLELRHGPAREAVAIAMPILADLASALGKKTEVVIVGGNHDHAVVSPWLDARRREQDPAPLTNFETAPADSGWVSGLIEEAMRPAKAVLGYPCVRINEDVVAFHGNYLDRHISVPTFERLAAGVMSKITGRPSDQAVGADDYEAVLAPMYAWAYELAQQVPGGMGIGAHGASTKAWKVLAGGSGHRPMRKKAAAIGFAGAVGLLNTAKLGPLRSDISPQALRKAGIAAAGDAVAGLGLDAKHVLYGHTHRAGPLPTDMLSEWMVSGGQQLWNTGSWVFEQHFLSGAPQGSSYWPGRAIEVIDDGEPVLHSLLNGLTETEIVGDLKPNDETL</sequence>